<proteinExistence type="predicted"/>
<reference evidence="1" key="2">
    <citation type="submission" date="2025-09" db="UniProtKB">
        <authorList>
            <consortium name="Ensembl"/>
        </authorList>
    </citation>
    <scope>IDENTIFICATION</scope>
</reference>
<dbReference type="PaxDb" id="30732-ENSOMEP00000035987"/>
<evidence type="ECO:0000313" key="2">
    <source>
        <dbReference type="Proteomes" id="UP000261560"/>
    </source>
</evidence>
<dbReference type="Proteomes" id="UP000261560">
    <property type="component" value="Unplaced"/>
</dbReference>
<name>A0A3B3E0S4_ORYME</name>
<evidence type="ECO:0000313" key="1">
    <source>
        <dbReference type="Ensembl" id="ENSOMEP00000035987.1"/>
    </source>
</evidence>
<dbReference type="InterPro" id="IPR036179">
    <property type="entry name" value="Ig-like_dom_sf"/>
</dbReference>
<evidence type="ECO:0008006" key="3">
    <source>
        <dbReference type="Google" id="ProtNLM"/>
    </source>
</evidence>
<dbReference type="Ensembl" id="ENSOMET00000036689.1">
    <property type="protein sequence ID" value="ENSOMEP00000035987.1"/>
    <property type="gene ID" value="ENSOMEG00000023522.1"/>
</dbReference>
<keyword evidence="2" id="KW-1185">Reference proteome</keyword>
<sequence length="83" mass="9220">VFILYNYISLPQEGVIYLNIIIQHTATNNSTTPAYEGRITFFPSTASLELRDLTLEDGGDYSVNVFGSGVGRIKLDVYGKQPF</sequence>
<dbReference type="SUPFAM" id="SSF48726">
    <property type="entry name" value="Immunoglobulin"/>
    <property type="match status" value="1"/>
</dbReference>
<organism evidence="1 2">
    <name type="scientific">Oryzias melastigma</name>
    <name type="common">Marine medaka</name>
    <dbReference type="NCBI Taxonomy" id="30732"/>
    <lineage>
        <taxon>Eukaryota</taxon>
        <taxon>Metazoa</taxon>
        <taxon>Chordata</taxon>
        <taxon>Craniata</taxon>
        <taxon>Vertebrata</taxon>
        <taxon>Euteleostomi</taxon>
        <taxon>Actinopterygii</taxon>
        <taxon>Neopterygii</taxon>
        <taxon>Teleostei</taxon>
        <taxon>Neoteleostei</taxon>
        <taxon>Acanthomorphata</taxon>
        <taxon>Ovalentaria</taxon>
        <taxon>Atherinomorphae</taxon>
        <taxon>Beloniformes</taxon>
        <taxon>Adrianichthyidae</taxon>
        <taxon>Oryziinae</taxon>
        <taxon>Oryzias</taxon>
    </lineage>
</organism>
<accession>A0A3B3E0S4</accession>
<dbReference type="GeneTree" id="ENSGT00940000177810"/>
<dbReference type="Gene3D" id="2.60.40.10">
    <property type="entry name" value="Immunoglobulins"/>
    <property type="match status" value="1"/>
</dbReference>
<dbReference type="InterPro" id="IPR013783">
    <property type="entry name" value="Ig-like_fold"/>
</dbReference>
<reference evidence="1" key="1">
    <citation type="submission" date="2025-08" db="UniProtKB">
        <authorList>
            <consortium name="Ensembl"/>
        </authorList>
    </citation>
    <scope>IDENTIFICATION</scope>
</reference>
<protein>
    <recommendedName>
        <fullName evidence="3">Immunoglobulin V-set domain-containing protein</fullName>
    </recommendedName>
</protein>
<dbReference type="AlphaFoldDB" id="A0A3B3E0S4"/>